<dbReference type="GO" id="GO:0006457">
    <property type="term" value="P:protein folding"/>
    <property type="evidence" value="ECO:0007669"/>
    <property type="project" value="TreeGrafter"/>
</dbReference>
<reference evidence="6 7" key="1">
    <citation type="journal article" date="2014" name="Genome Biol.">
        <title>Transcriptome and methylome profiling reveals relics of genome dominance in the mesopolyploid Brassica oleracea.</title>
        <authorList>
            <person name="Parkin I.A."/>
            <person name="Koh C."/>
            <person name="Tang H."/>
            <person name="Robinson S.J."/>
            <person name="Kagale S."/>
            <person name="Clarke W.E."/>
            <person name="Town C.D."/>
            <person name="Nixon J."/>
            <person name="Krishnakumar V."/>
            <person name="Bidwell S.L."/>
            <person name="Denoeud F."/>
            <person name="Belcram H."/>
            <person name="Links M.G."/>
            <person name="Just J."/>
            <person name="Clarke C."/>
            <person name="Bender T."/>
            <person name="Huebert T."/>
            <person name="Mason A.S."/>
            <person name="Pires J.C."/>
            <person name="Barker G."/>
            <person name="Moore J."/>
            <person name="Walley P.G."/>
            <person name="Manoli S."/>
            <person name="Batley J."/>
            <person name="Edwards D."/>
            <person name="Nelson M.N."/>
            <person name="Wang X."/>
            <person name="Paterson A.H."/>
            <person name="King G."/>
            <person name="Bancroft I."/>
            <person name="Chalhoub B."/>
            <person name="Sharpe A.G."/>
        </authorList>
    </citation>
    <scope>NUCLEOTIDE SEQUENCE</scope>
    <source>
        <strain evidence="6 7">cv. TO1000</strain>
    </source>
</reference>
<reference evidence="6" key="2">
    <citation type="submission" date="2015-03" db="UniProtKB">
        <authorList>
            <consortium name="EnsemblPlants"/>
        </authorList>
    </citation>
    <scope>IDENTIFICATION</scope>
</reference>
<evidence type="ECO:0000313" key="7">
    <source>
        <dbReference type="Proteomes" id="UP000032141"/>
    </source>
</evidence>
<dbReference type="eggNOG" id="KOG2265">
    <property type="taxonomic scope" value="Eukaryota"/>
</dbReference>
<dbReference type="Gramene" id="Bo7g111740.1">
    <property type="protein sequence ID" value="Bo7g111740.1"/>
    <property type="gene ID" value="Bo7g111740"/>
</dbReference>
<dbReference type="InterPro" id="IPR037898">
    <property type="entry name" value="NudC_fam"/>
</dbReference>
<dbReference type="OMA" id="TMEWWAT"/>
<dbReference type="KEGG" id="boe:106304048"/>
<accession>A0A0D3DGH5</accession>
<dbReference type="GO" id="GO:0005737">
    <property type="term" value="C:cytoplasm"/>
    <property type="evidence" value="ECO:0007669"/>
    <property type="project" value="TreeGrafter"/>
</dbReference>
<feature type="region of interest" description="Disordered" evidence="4">
    <location>
        <begin position="1"/>
        <end position="21"/>
    </location>
</feature>
<dbReference type="PROSITE" id="PS51203">
    <property type="entry name" value="CS"/>
    <property type="match status" value="1"/>
</dbReference>
<dbReference type="InterPro" id="IPR007052">
    <property type="entry name" value="CS_dom"/>
</dbReference>
<evidence type="ECO:0000259" key="5">
    <source>
        <dbReference type="PROSITE" id="PS51203"/>
    </source>
</evidence>
<dbReference type="GeneID" id="106304048"/>
<dbReference type="HOGENOM" id="CLU_047332_1_1_1"/>
<dbReference type="SUPFAM" id="SSF49764">
    <property type="entry name" value="HSP20-like chaperones"/>
    <property type="match status" value="1"/>
</dbReference>
<evidence type="ECO:0000313" key="6">
    <source>
        <dbReference type="EnsemblPlants" id="Bo7g111740.1"/>
    </source>
</evidence>
<feature type="compositionally biased region" description="Basic and acidic residues" evidence="4">
    <location>
        <begin position="62"/>
        <end position="112"/>
    </location>
</feature>
<sequence>MAIISEMQEEKPSLPFNASLDPSNPLGFLEKVLDFIGKESDFLLKDTAEKEIASAVTAAKKRLGEAKEEEKESLKPLEKKLKEESSQPMEVEKPKKEHLKPTEPMEVEEKKAGPIVPNKGNGLDFETYSWTQNLQEVTITIPVPSGTKPRSVTCEIKKNRLKVGLKGQEPTIDGEFFNAVKPDDCFWNIEDQKLISVLLTKQDQMEWWKCCVKGEPEIDTQKVEPESSKLSDLDPETRSTVEKMMFDQRQKQMGLPTSDEMEKKDMMKKFMSQHPEMDFSNAKFN</sequence>
<keyword evidence="2" id="KW-0963">Cytoplasm</keyword>
<dbReference type="PANTHER" id="PTHR12356:SF25">
    <property type="entry name" value="CS DOMAIN-CONTAINING PROTEIN"/>
    <property type="match status" value="1"/>
</dbReference>
<evidence type="ECO:0000256" key="4">
    <source>
        <dbReference type="SAM" id="MobiDB-lite"/>
    </source>
</evidence>
<dbReference type="CDD" id="cd06467">
    <property type="entry name" value="p23_NUDC_like"/>
    <property type="match status" value="1"/>
</dbReference>
<dbReference type="EnsemblPlants" id="Bo7g111740.1">
    <property type="protein sequence ID" value="Bo7g111740.1"/>
    <property type="gene ID" value="Bo7g111740"/>
</dbReference>
<proteinExistence type="predicted"/>
<dbReference type="Gene3D" id="2.60.40.790">
    <property type="match status" value="1"/>
</dbReference>
<dbReference type="Pfam" id="PF04969">
    <property type="entry name" value="CS"/>
    <property type="match status" value="1"/>
</dbReference>
<protein>
    <recommendedName>
        <fullName evidence="5">CS domain-containing protein</fullName>
    </recommendedName>
</protein>
<evidence type="ECO:0000256" key="1">
    <source>
        <dbReference type="ARBA" id="ARBA00004463"/>
    </source>
</evidence>
<comment type="function">
    <text evidence="3">Small heat shock protein required for the establishment of auxin gradients and for patterning of the apical domain of the embryo. Involved in the specification of the cotyledon primordia. Also required for normal inflorescence and floral meristem function, normal developmental patterning and thermotolerance. Acts as a molecular chaperone.</text>
</comment>
<dbReference type="GO" id="GO:0051082">
    <property type="term" value="F:unfolded protein binding"/>
    <property type="evidence" value="ECO:0007669"/>
    <property type="project" value="TreeGrafter"/>
</dbReference>
<name>A0A0D3DGH5_BRAOL</name>
<evidence type="ECO:0000256" key="2">
    <source>
        <dbReference type="ARBA" id="ARBA00022490"/>
    </source>
</evidence>
<dbReference type="AlphaFoldDB" id="A0A0D3DGH5"/>
<dbReference type="InterPro" id="IPR008978">
    <property type="entry name" value="HSP20-like_chaperone"/>
</dbReference>
<feature type="region of interest" description="Disordered" evidence="4">
    <location>
        <begin position="61"/>
        <end position="118"/>
    </location>
</feature>
<dbReference type="OrthoDB" id="416217at2759"/>
<comment type="subcellular location">
    <subcellularLocation>
        <location evidence="1">Cytoplasmic granule</location>
    </subcellularLocation>
</comment>
<organism evidence="6 7">
    <name type="scientific">Brassica oleracea var. oleracea</name>
    <dbReference type="NCBI Taxonomy" id="109376"/>
    <lineage>
        <taxon>Eukaryota</taxon>
        <taxon>Viridiplantae</taxon>
        <taxon>Streptophyta</taxon>
        <taxon>Embryophyta</taxon>
        <taxon>Tracheophyta</taxon>
        <taxon>Spermatophyta</taxon>
        <taxon>Magnoliopsida</taxon>
        <taxon>eudicotyledons</taxon>
        <taxon>Gunneridae</taxon>
        <taxon>Pentapetalae</taxon>
        <taxon>rosids</taxon>
        <taxon>malvids</taxon>
        <taxon>Brassicales</taxon>
        <taxon>Brassicaceae</taxon>
        <taxon>Brassiceae</taxon>
        <taxon>Brassica</taxon>
    </lineage>
</organism>
<dbReference type="PANTHER" id="PTHR12356">
    <property type="entry name" value="NUCLEAR MOVEMENT PROTEIN NUDC"/>
    <property type="match status" value="1"/>
</dbReference>
<evidence type="ECO:0000256" key="3">
    <source>
        <dbReference type="ARBA" id="ARBA00053226"/>
    </source>
</evidence>
<dbReference type="RefSeq" id="XP_013595884.1">
    <property type="nucleotide sequence ID" value="XM_013740430.1"/>
</dbReference>
<keyword evidence="7" id="KW-1185">Reference proteome</keyword>
<dbReference type="FunFam" id="2.60.40.790:FF:000001">
    <property type="entry name" value="Nuclear migration protein nudC"/>
    <property type="match status" value="1"/>
</dbReference>
<dbReference type="GO" id="GO:0006950">
    <property type="term" value="P:response to stress"/>
    <property type="evidence" value="ECO:0007669"/>
    <property type="project" value="UniProtKB-ARBA"/>
</dbReference>
<dbReference type="STRING" id="109376.A0A0D3DGH5"/>
<dbReference type="Proteomes" id="UP000032141">
    <property type="component" value="Chromosome C7"/>
</dbReference>
<feature type="domain" description="CS" evidence="5">
    <location>
        <begin position="123"/>
        <end position="212"/>
    </location>
</feature>